<name>A0A674GJM3_TAEGU</name>
<dbReference type="FunFam" id="2.60.40.10:FF:000113">
    <property type="entry name" value="Opioid-binding protein/cell adhesion molecule"/>
    <property type="match status" value="1"/>
</dbReference>
<sequence length="467" mass="51757">MYHPACWIVFTATTALLFIPGVPVRSGDATFPKAMDNVTVRQGESATLRCTVDERVTRVAWLNRSTILYAGNDKWSIDNRVVILSNTKTQYSIKIHNVDIYDEGPYTCSVQTDNHPKASRVHLIVQVPPQIVNISSDITVNEGSSVTLMCLAFGRPEPTVTWRHFSGKGQTFVSEDEYLEITGITREQSGEYECSAVNDVAVPDMRKVKVTVNYPPYISNAKNTGASVGQKGILQCEASAVPVAEFQWFKEDTSERAGGSADREQGPPVHADLLQRLREGLRQLHVRGHEQAGQHQRQHHPLRARSGARWRQRGVPGGCWPLPLGHPPCSPPSRLLIRERRVPGGLAAPLPRRGLGRRAARGLLSIGRAMHRRTGGGAERPRMAPSPTCRDRSRRRLRCTDPTTCHQTVTRHHRPGDVARHGRCPLRLPHLQRRGHGAVGAGAAQSLHRDVRLVVSLSRLCPKRPQG</sequence>
<dbReference type="GeneTree" id="ENSGT00940000160304"/>
<evidence type="ECO:0000256" key="4">
    <source>
        <dbReference type="ARBA" id="ARBA00022729"/>
    </source>
</evidence>
<feature type="region of interest" description="Disordered" evidence="13">
    <location>
        <begin position="288"/>
        <end position="310"/>
    </location>
</feature>
<dbReference type="SUPFAM" id="SSF48726">
    <property type="entry name" value="Immunoglobulin"/>
    <property type="match status" value="3"/>
</dbReference>
<dbReference type="Proteomes" id="UP000007754">
    <property type="component" value="Chromosome 24"/>
</dbReference>
<keyword evidence="17" id="KW-1185">Reference proteome</keyword>
<keyword evidence="7" id="KW-0472">Membrane</keyword>
<keyword evidence="4 14" id="KW-0732">Signal</keyword>
<comment type="similarity">
    <text evidence="12">Belongs to the immunoglobulin superfamily. IgLON family.</text>
</comment>
<dbReference type="PANTHER" id="PTHR42757:SF17">
    <property type="entry name" value="OPIOID-BINDING PROTEIN_CELL ADHESION MOLECULE"/>
    <property type="match status" value="1"/>
</dbReference>
<feature type="region of interest" description="Disordered" evidence="13">
    <location>
        <begin position="373"/>
        <end position="394"/>
    </location>
</feature>
<dbReference type="Ensembl" id="ENSTGUT00000028695.1">
    <property type="protein sequence ID" value="ENSTGUP00000022696.1"/>
    <property type="gene ID" value="ENSTGUG00000000670.2"/>
</dbReference>
<dbReference type="GO" id="GO:0007155">
    <property type="term" value="P:cell adhesion"/>
    <property type="evidence" value="ECO:0007669"/>
    <property type="project" value="UniProtKB-KW"/>
</dbReference>
<protein>
    <submittedName>
        <fullName evidence="16">Opioid binding protein/cell adhesion molecule like</fullName>
    </submittedName>
</protein>
<reference evidence="16" key="2">
    <citation type="submission" date="2025-08" db="UniProtKB">
        <authorList>
            <consortium name="Ensembl"/>
        </authorList>
    </citation>
    <scope>IDENTIFICATION</scope>
</reference>
<feature type="chain" id="PRO_5025414461" evidence="14">
    <location>
        <begin position="30"/>
        <end position="467"/>
    </location>
</feature>
<dbReference type="Gene3D" id="2.60.40.10">
    <property type="entry name" value="Immunoglobulins"/>
    <property type="match status" value="3"/>
</dbReference>
<evidence type="ECO:0000256" key="7">
    <source>
        <dbReference type="ARBA" id="ARBA00023136"/>
    </source>
</evidence>
<keyword evidence="6" id="KW-0130">Cell adhesion</keyword>
<evidence type="ECO:0000259" key="15">
    <source>
        <dbReference type="PROSITE" id="PS50835"/>
    </source>
</evidence>
<evidence type="ECO:0000313" key="16">
    <source>
        <dbReference type="Ensembl" id="ENSTGUP00000022696.1"/>
    </source>
</evidence>
<dbReference type="SMART" id="SM00408">
    <property type="entry name" value="IGc2"/>
    <property type="match status" value="2"/>
</dbReference>
<evidence type="ECO:0000256" key="9">
    <source>
        <dbReference type="ARBA" id="ARBA00023180"/>
    </source>
</evidence>
<dbReference type="InterPro" id="IPR003598">
    <property type="entry name" value="Ig_sub2"/>
</dbReference>
<evidence type="ECO:0000256" key="12">
    <source>
        <dbReference type="ARBA" id="ARBA00037995"/>
    </source>
</evidence>
<feature type="domain" description="Ig-like" evidence="15">
    <location>
        <begin position="129"/>
        <end position="211"/>
    </location>
</feature>
<feature type="domain" description="Ig-like" evidence="15">
    <location>
        <begin position="32"/>
        <end position="119"/>
    </location>
</feature>
<dbReference type="PANTHER" id="PTHR42757">
    <property type="entry name" value="IGLON FAMILY OF IMMUNOGLOBULIN SUPERFAMILY-RELATED"/>
    <property type="match status" value="1"/>
</dbReference>
<keyword evidence="5" id="KW-0677">Repeat</keyword>
<evidence type="ECO:0000256" key="5">
    <source>
        <dbReference type="ARBA" id="ARBA00022737"/>
    </source>
</evidence>
<evidence type="ECO:0000256" key="6">
    <source>
        <dbReference type="ARBA" id="ARBA00022889"/>
    </source>
</evidence>
<keyword evidence="10" id="KW-0449">Lipoprotein</keyword>
<comment type="subcellular location">
    <subcellularLocation>
        <location evidence="1">Cell membrane</location>
        <topology evidence="1">Lipid-anchor</topology>
        <topology evidence="1">GPI-anchor</topology>
    </subcellularLocation>
</comment>
<feature type="signal peptide" evidence="14">
    <location>
        <begin position="1"/>
        <end position="29"/>
    </location>
</feature>
<dbReference type="InParanoid" id="A0A674GJM3"/>
<dbReference type="GO" id="GO:0098552">
    <property type="term" value="C:side of membrane"/>
    <property type="evidence" value="ECO:0007669"/>
    <property type="project" value="UniProtKB-KW"/>
</dbReference>
<evidence type="ECO:0000256" key="13">
    <source>
        <dbReference type="SAM" id="MobiDB-lite"/>
    </source>
</evidence>
<dbReference type="InterPro" id="IPR013783">
    <property type="entry name" value="Ig-like_fold"/>
</dbReference>
<feature type="compositionally biased region" description="Basic residues" evidence="13">
    <location>
        <begin position="296"/>
        <end position="310"/>
    </location>
</feature>
<keyword evidence="8" id="KW-1015">Disulfide bond</keyword>
<dbReference type="InterPro" id="IPR007110">
    <property type="entry name" value="Ig-like_dom"/>
</dbReference>
<feature type="domain" description="Ig-like" evidence="15">
    <location>
        <begin position="215"/>
        <end position="251"/>
    </location>
</feature>
<evidence type="ECO:0000256" key="10">
    <source>
        <dbReference type="ARBA" id="ARBA00023288"/>
    </source>
</evidence>
<keyword evidence="3" id="KW-0336">GPI-anchor</keyword>
<accession>A0A674GJM3</accession>
<dbReference type="InterPro" id="IPR003599">
    <property type="entry name" value="Ig_sub"/>
</dbReference>
<dbReference type="InterPro" id="IPR013098">
    <property type="entry name" value="Ig_I-set"/>
</dbReference>
<evidence type="ECO:0000256" key="2">
    <source>
        <dbReference type="ARBA" id="ARBA00022475"/>
    </source>
</evidence>
<evidence type="ECO:0000256" key="1">
    <source>
        <dbReference type="ARBA" id="ARBA00004609"/>
    </source>
</evidence>
<dbReference type="InterPro" id="IPR036179">
    <property type="entry name" value="Ig-like_dom_sf"/>
</dbReference>
<dbReference type="PROSITE" id="PS50835">
    <property type="entry name" value="IG_LIKE"/>
    <property type="match status" value="3"/>
</dbReference>
<dbReference type="Pfam" id="PF13927">
    <property type="entry name" value="Ig_3"/>
    <property type="match status" value="1"/>
</dbReference>
<evidence type="ECO:0000256" key="8">
    <source>
        <dbReference type="ARBA" id="ARBA00023157"/>
    </source>
</evidence>
<evidence type="ECO:0000313" key="17">
    <source>
        <dbReference type="Proteomes" id="UP000007754"/>
    </source>
</evidence>
<reference evidence="16 17" key="1">
    <citation type="journal article" date="2010" name="Nature">
        <title>The genome of a songbird.</title>
        <authorList>
            <person name="Warren W.C."/>
            <person name="Clayton D.F."/>
            <person name="Ellegren H."/>
            <person name="Arnold A.P."/>
            <person name="Hillier L.W."/>
            <person name="Kunstner A."/>
            <person name="Searle S."/>
            <person name="White S."/>
            <person name="Vilella A.J."/>
            <person name="Fairley S."/>
            <person name="Heger A."/>
            <person name="Kong L."/>
            <person name="Ponting C.P."/>
            <person name="Jarvis E.D."/>
            <person name="Mello C.V."/>
            <person name="Minx P."/>
            <person name="Lovell P."/>
            <person name="Velho T.A."/>
            <person name="Ferris M."/>
            <person name="Balakrishnan C.N."/>
            <person name="Sinha S."/>
            <person name="Blatti C."/>
            <person name="London S.E."/>
            <person name="Li Y."/>
            <person name="Lin Y.C."/>
            <person name="George J."/>
            <person name="Sweedler J."/>
            <person name="Southey B."/>
            <person name="Gunaratne P."/>
            <person name="Watson M."/>
            <person name="Nam K."/>
            <person name="Backstrom N."/>
            <person name="Smeds L."/>
            <person name="Nabholz B."/>
            <person name="Itoh Y."/>
            <person name="Whitney O."/>
            <person name="Pfenning A.R."/>
            <person name="Howard J."/>
            <person name="Volker M."/>
            <person name="Skinner B.M."/>
            <person name="Griffin D.K."/>
            <person name="Ye L."/>
            <person name="McLaren W.M."/>
            <person name="Flicek P."/>
            <person name="Quesada V."/>
            <person name="Velasco G."/>
            <person name="Lopez-Otin C."/>
            <person name="Puente X.S."/>
            <person name="Olender T."/>
            <person name="Lancet D."/>
            <person name="Smit A.F."/>
            <person name="Hubley R."/>
            <person name="Konkel M.K."/>
            <person name="Walker J.A."/>
            <person name="Batzer M.A."/>
            <person name="Gu W."/>
            <person name="Pollock D.D."/>
            <person name="Chen L."/>
            <person name="Cheng Z."/>
            <person name="Eichler E.E."/>
            <person name="Stapley J."/>
            <person name="Slate J."/>
            <person name="Ekblom R."/>
            <person name="Birkhead T."/>
            <person name="Burke T."/>
            <person name="Burt D."/>
            <person name="Scharff C."/>
            <person name="Adam I."/>
            <person name="Richard H."/>
            <person name="Sultan M."/>
            <person name="Soldatov A."/>
            <person name="Lehrach H."/>
            <person name="Edwards S.V."/>
            <person name="Yang S.P."/>
            <person name="Li X."/>
            <person name="Graves T."/>
            <person name="Fulton L."/>
            <person name="Nelson J."/>
            <person name="Chinwalla A."/>
            <person name="Hou S."/>
            <person name="Mardis E.R."/>
            <person name="Wilson R.K."/>
        </authorList>
    </citation>
    <scope>NUCLEOTIDE SEQUENCE [LARGE SCALE GENOMIC DNA]</scope>
</reference>
<dbReference type="SMART" id="SM00409">
    <property type="entry name" value="IG"/>
    <property type="match status" value="3"/>
</dbReference>
<dbReference type="InterPro" id="IPR050876">
    <property type="entry name" value="IgLON_domain"/>
</dbReference>
<reference evidence="16" key="3">
    <citation type="submission" date="2025-09" db="UniProtKB">
        <authorList>
            <consortium name="Ensembl"/>
        </authorList>
    </citation>
    <scope>IDENTIFICATION</scope>
</reference>
<keyword evidence="11" id="KW-0393">Immunoglobulin domain</keyword>
<evidence type="ECO:0000256" key="11">
    <source>
        <dbReference type="ARBA" id="ARBA00023319"/>
    </source>
</evidence>
<evidence type="ECO:0000256" key="3">
    <source>
        <dbReference type="ARBA" id="ARBA00022622"/>
    </source>
</evidence>
<gene>
    <name evidence="16" type="primary">LOC100229124</name>
</gene>
<evidence type="ECO:0000256" key="14">
    <source>
        <dbReference type="SAM" id="SignalP"/>
    </source>
</evidence>
<proteinExistence type="inferred from homology"/>
<dbReference type="AlphaFoldDB" id="A0A674GJM3"/>
<keyword evidence="2" id="KW-1003">Cell membrane</keyword>
<dbReference type="Pfam" id="PF07679">
    <property type="entry name" value="I-set"/>
    <property type="match status" value="1"/>
</dbReference>
<dbReference type="FunFam" id="2.60.40.10:FF:000013">
    <property type="entry name" value="cell adhesion molecule 1 isoform X1"/>
    <property type="match status" value="1"/>
</dbReference>
<keyword evidence="9" id="KW-0325">Glycoprotein</keyword>
<dbReference type="FunCoup" id="A0A674GJM3">
    <property type="interactions" value="19"/>
</dbReference>
<dbReference type="GO" id="GO:0005886">
    <property type="term" value="C:plasma membrane"/>
    <property type="evidence" value="ECO:0007669"/>
    <property type="project" value="UniProtKB-SubCell"/>
</dbReference>
<organism evidence="16 17">
    <name type="scientific">Taeniopygia guttata</name>
    <name type="common">Zebra finch</name>
    <name type="synonym">Poephila guttata</name>
    <dbReference type="NCBI Taxonomy" id="59729"/>
    <lineage>
        <taxon>Eukaryota</taxon>
        <taxon>Metazoa</taxon>
        <taxon>Chordata</taxon>
        <taxon>Craniata</taxon>
        <taxon>Vertebrata</taxon>
        <taxon>Euteleostomi</taxon>
        <taxon>Archelosauria</taxon>
        <taxon>Archosauria</taxon>
        <taxon>Dinosauria</taxon>
        <taxon>Saurischia</taxon>
        <taxon>Theropoda</taxon>
        <taxon>Coelurosauria</taxon>
        <taxon>Aves</taxon>
        <taxon>Neognathae</taxon>
        <taxon>Neoaves</taxon>
        <taxon>Telluraves</taxon>
        <taxon>Australaves</taxon>
        <taxon>Passeriformes</taxon>
        <taxon>Passeroidea</taxon>
        <taxon>Estrildidae</taxon>
        <taxon>Estrildinae</taxon>
        <taxon>Taeniopygia</taxon>
    </lineage>
</organism>